<accession>A0A0S8GL88</accession>
<proteinExistence type="predicted"/>
<dbReference type="AlphaFoldDB" id="A0A0S8GL88"/>
<organism evidence="2 3">
    <name type="scientific">candidate division WOR_3 bacterium SM23_60</name>
    <dbReference type="NCBI Taxonomy" id="1703780"/>
    <lineage>
        <taxon>Bacteria</taxon>
        <taxon>Bacteria division WOR-3</taxon>
    </lineage>
</organism>
<protein>
    <recommendedName>
        <fullName evidence="4">DUF2007 domain-containing protein</fullName>
    </recommendedName>
</protein>
<evidence type="ECO:0000313" key="2">
    <source>
        <dbReference type="EMBL" id="KPK73234.1"/>
    </source>
</evidence>
<dbReference type="EMBL" id="LJUO01000013">
    <property type="protein sequence ID" value="KPK73234.1"/>
    <property type="molecule type" value="Genomic_DNA"/>
</dbReference>
<keyword evidence="1" id="KW-0812">Transmembrane</keyword>
<reference evidence="2 3" key="1">
    <citation type="journal article" date="2015" name="Microbiome">
        <title>Genomic resolution of linkages in carbon, nitrogen, and sulfur cycling among widespread estuary sediment bacteria.</title>
        <authorList>
            <person name="Baker B.J."/>
            <person name="Lazar C.S."/>
            <person name="Teske A.P."/>
            <person name="Dick G.J."/>
        </authorList>
    </citation>
    <scope>NUCLEOTIDE SEQUENCE [LARGE SCALE GENOMIC DNA]</scope>
    <source>
        <strain evidence="2">SM23_60</strain>
    </source>
</reference>
<keyword evidence="1" id="KW-1133">Transmembrane helix</keyword>
<dbReference type="Proteomes" id="UP000051096">
    <property type="component" value="Unassembled WGS sequence"/>
</dbReference>
<keyword evidence="1" id="KW-0472">Membrane</keyword>
<evidence type="ECO:0000313" key="3">
    <source>
        <dbReference type="Proteomes" id="UP000051096"/>
    </source>
</evidence>
<evidence type="ECO:0008006" key="4">
    <source>
        <dbReference type="Google" id="ProtNLM"/>
    </source>
</evidence>
<name>A0A0S8GL88_UNCW3</name>
<sequence>MFCPRCGAEYKPGITKCADCDVPLVEKLPEETELSTKAESVPSNMKFVEVFRHQQPFVADMVINTLRENDIPCYLQQGAITGIVLAAVFPAAGPGVEYIIFAPKTRVHDAERIIDSLPIEKELLNVKWRKSPEPKRQRRLWVFWILVLGVPIILYFVQLFLGLFR</sequence>
<evidence type="ECO:0000256" key="1">
    <source>
        <dbReference type="SAM" id="Phobius"/>
    </source>
</evidence>
<gene>
    <name evidence="2" type="ORF">AMJ87_02470</name>
</gene>
<comment type="caution">
    <text evidence="2">The sequence shown here is derived from an EMBL/GenBank/DDBJ whole genome shotgun (WGS) entry which is preliminary data.</text>
</comment>
<feature type="transmembrane region" description="Helical" evidence="1">
    <location>
        <begin position="140"/>
        <end position="164"/>
    </location>
</feature>